<accession>A0A1M4YLL9</accession>
<name>A0A1M4YLL9_9LACT</name>
<keyword evidence="4" id="KW-0804">Transcription</keyword>
<comment type="similarity">
    <text evidence="1">Belongs to the LysR transcriptional regulatory family.</text>
</comment>
<evidence type="ECO:0000256" key="1">
    <source>
        <dbReference type="ARBA" id="ARBA00009437"/>
    </source>
</evidence>
<proteinExistence type="inferred from homology"/>
<feature type="domain" description="LysR substrate-binding" evidence="6">
    <location>
        <begin position="5"/>
        <end position="205"/>
    </location>
</feature>
<sequence length="236" mass="26787">MFSQKRSLRIGSSVTVGHYLLDNYLQVVKTTMPNLHFDIMISNTESIEEAILANHLDIAIVEGIVESSRVCQVDLEEDELVAVLSADYPIEQPITQLQDLNLLPWIAREEGSHRRNQFELDLKERKIHPKVVFSATNLDTILQAVEHQYGFAVLSKFAFEEAQKKQNLERLSFADYHCPRSIRAIYRKDVEKDPLIKGVLHCIQSDLQKGSDYASSENNTDGTGLLFSKDVEPGDK</sequence>
<dbReference type="SUPFAM" id="SSF53850">
    <property type="entry name" value="Periplasmic binding protein-like II"/>
    <property type="match status" value="1"/>
</dbReference>
<evidence type="ECO:0000313" key="7">
    <source>
        <dbReference type="EMBL" id="SHF06276.1"/>
    </source>
</evidence>
<dbReference type="GO" id="GO:0000976">
    <property type="term" value="F:transcription cis-regulatory region binding"/>
    <property type="evidence" value="ECO:0007669"/>
    <property type="project" value="TreeGrafter"/>
</dbReference>
<dbReference type="InterPro" id="IPR005119">
    <property type="entry name" value="LysR_subst-bd"/>
</dbReference>
<organism evidence="7 8">
    <name type="scientific">Atopostipes suicloacalis DSM 15692</name>
    <dbReference type="NCBI Taxonomy" id="1121025"/>
    <lineage>
        <taxon>Bacteria</taxon>
        <taxon>Bacillati</taxon>
        <taxon>Bacillota</taxon>
        <taxon>Bacilli</taxon>
        <taxon>Lactobacillales</taxon>
        <taxon>Carnobacteriaceae</taxon>
        <taxon>Atopostipes</taxon>
    </lineage>
</organism>
<dbReference type="Gene3D" id="3.40.190.10">
    <property type="entry name" value="Periplasmic binding protein-like II"/>
    <property type="match status" value="2"/>
</dbReference>
<reference evidence="7 8" key="1">
    <citation type="submission" date="2016-11" db="EMBL/GenBank/DDBJ databases">
        <authorList>
            <person name="Jaros S."/>
            <person name="Januszkiewicz K."/>
            <person name="Wedrychowicz H."/>
        </authorList>
    </citation>
    <scope>NUCLEOTIDE SEQUENCE [LARGE SCALE GENOMIC DNA]</scope>
    <source>
        <strain evidence="7 8">DSM 15692</strain>
    </source>
</reference>
<dbReference type="AlphaFoldDB" id="A0A1M4YLL9"/>
<evidence type="ECO:0000259" key="6">
    <source>
        <dbReference type="Pfam" id="PF03466"/>
    </source>
</evidence>
<feature type="compositionally biased region" description="Polar residues" evidence="5">
    <location>
        <begin position="211"/>
        <end position="222"/>
    </location>
</feature>
<evidence type="ECO:0000256" key="5">
    <source>
        <dbReference type="SAM" id="MobiDB-lite"/>
    </source>
</evidence>
<evidence type="ECO:0000256" key="4">
    <source>
        <dbReference type="ARBA" id="ARBA00023163"/>
    </source>
</evidence>
<dbReference type="GO" id="GO:0006355">
    <property type="term" value="P:regulation of DNA-templated transcription"/>
    <property type="evidence" value="ECO:0007669"/>
    <property type="project" value="TreeGrafter"/>
</dbReference>
<dbReference type="Pfam" id="PF03466">
    <property type="entry name" value="LysR_substrate"/>
    <property type="match status" value="1"/>
</dbReference>
<evidence type="ECO:0000256" key="2">
    <source>
        <dbReference type="ARBA" id="ARBA00023015"/>
    </source>
</evidence>
<keyword evidence="3 7" id="KW-0238">DNA-binding</keyword>
<dbReference type="PANTHER" id="PTHR30126:SF40">
    <property type="entry name" value="HTH-TYPE TRANSCRIPTIONAL REGULATOR GLTR"/>
    <property type="match status" value="1"/>
</dbReference>
<dbReference type="Proteomes" id="UP000184128">
    <property type="component" value="Unassembled WGS sequence"/>
</dbReference>
<dbReference type="STRING" id="1121025.SAMN02745249_01724"/>
<feature type="region of interest" description="Disordered" evidence="5">
    <location>
        <begin position="211"/>
        <end position="236"/>
    </location>
</feature>
<keyword evidence="8" id="KW-1185">Reference proteome</keyword>
<evidence type="ECO:0000313" key="8">
    <source>
        <dbReference type="Proteomes" id="UP000184128"/>
    </source>
</evidence>
<protein>
    <submittedName>
        <fullName evidence="7">DNA-binding transcriptional regulator, LysR family</fullName>
    </submittedName>
</protein>
<dbReference type="PANTHER" id="PTHR30126">
    <property type="entry name" value="HTH-TYPE TRANSCRIPTIONAL REGULATOR"/>
    <property type="match status" value="1"/>
</dbReference>
<dbReference type="EMBL" id="FQUF01000029">
    <property type="protein sequence ID" value="SHF06276.1"/>
    <property type="molecule type" value="Genomic_DNA"/>
</dbReference>
<keyword evidence="2" id="KW-0805">Transcription regulation</keyword>
<gene>
    <name evidence="7" type="ORF">SAMN02745249_01724</name>
</gene>
<evidence type="ECO:0000256" key="3">
    <source>
        <dbReference type="ARBA" id="ARBA00023125"/>
    </source>
</evidence>